<dbReference type="Gene3D" id="1.20.1260.20">
    <property type="entry name" value="PPE superfamily"/>
    <property type="match status" value="1"/>
</dbReference>
<sequence>MDSRGTTHGGNGGAGPTLHVNVGGIHAVAGMLEAAATKLAAHAVPVAHPPLGNDETSVSAAARLTEHGAVLASRAGDGAAVLQAAAAALYQATGTYTAVDTANVSVVALTGNPIAPTPTAPPAVTANVQPIDVPVLPSAPRPGEVTAAMMKAGTPSSGQAFIKNCNAIGGSFRDAASSAHSAAGLVNDHLTGAAGPRIHQALMSFGDWSTHMGTHADTVAQSASSHATRFTQVQRATPTPTDYESVQQRFAKAQAINASHPGMGVPAMVQAQNDYMDLNQRTTVSMAGYHTGEFPQAPPPPPPAVHIVEPAPAQNDSASAGQPAPGRHVAEEKHPGAPADDAAAAADDAGAELGTGGDGLDQLGASPLGAGGGASEMASTMPALLTGVLGGLVGAVTAIPQGAAQQAQSLASQAMEGMSGLSKGLAGKDGLDTPSLGDGPSLPGFDPSGLGGGGGGGGEPSTAPAASASDLPPAGSGTSMLSSASSSPAAGPAMTSGARVEPVSAGPGGAPMMMPPMGAGGGMGAAGSGARPMKEPDKLIKALKAANSEPVKGEVLRRQVVATADDPLDNDENDKPKPTVGVGSRRLRQQLKGDK</sequence>
<feature type="domain" description="PPE" evidence="3">
    <location>
        <begin position="141"/>
        <end position="292"/>
    </location>
</feature>
<feature type="region of interest" description="Disordered" evidence="2">
    <location>
        <begin position="562"/>
        <end position="595"/>
    </location>
</feature>
<accession>A0ABN5Z5B9</accession>
<evidence type="ECO:0000259" key="3">
    <source>
        <dbReference type="Pfam" id="PF00823"/>
    </source>
</evidence>
<evidence type="ECO:0000313" key="5">
    <source>
        <dbReference type="Proteomes" id="UP000465609"/>
    </source>
</evidence>
<dbReference type="SUPFAM" id="SSF140459">
    <property type="entry name" value="PE/PPE dimer-like"/>
    <property type="match status" value="1"/>
</dbReference>
<evidence type="ECO:0000256" key="1">
    <source>
        <dbReference type="ARBA" id="ARBA00010652"/>
    </source>
</evidence>
<feature type="compositionally biased region" description="Gly residues" evidence="2">
    <location>
        <begin position="449"/>
        <end position="459"/>
    </location>
</feature>
<feature type="compositionally biased region" description="Low complexity" evidence="2">
    <location>
        <begin position="460"/>
        <end position="498"/>
    </location>
</feature>
<feature type="compositionally biased region" description="Low complexity" evidence="2">
    <location>
        <begin position="336"/>
        <end position="352"/>
    </location>
</feature>
<organism evidence="4 5">
    <name type="scientific">Mycolicibacterium aubagnense</name>
    <dbReference type="NCBI Taxonomy" id="319707"/>
    <lineage>
        <taxon>Bacteria</taxon>
        <taxon>Bacillati</taxon>
        <taxon>Actinomycetota</taxon>
        <taxon>Actinomycetes</taxon>
        <taxon>Mycobacteriales</taxon>
        <taxon>Mycobacteriaceae</taxon>
        <taxon>Mycolicibacterium</taxon>
    </lineage>
</organism>
<geneLocation type="plasmid" evidence="4 5">
    <name>pJCM15296</name>
</geneLocation>
<keyword evidence="5" id="KW-1185">Reference proteome</keyword>
<feature type="compositionally biased region" description="Low complexity" evidence="2">
    <location>
        <begin position="437"/>
        <end position="448"/>
    </location>
</feature>
<evidence type="ECO:0000256" key="2">
    <source>
        <dbReference type="SAM" id="MobiDB-lite"/>
    </source>
</evidence>
<feature type="region of interest" description="Disordered" evidence="2">
    <location>
        <begin position="292"/>
        <end position="364"/>
    </location>
</feature>
<protein>
    <recommendedName>
        <fullName evidence="3">PPE domain-containing protein</fullName>
    </recommendedName>
</protein>
<gene>
    <name evidence="4" type="ORF">MAUB_64300</name>
</gene>
<dbReference type="RefSeq" id="WP_138233384.1">
    <property type="nucleotide sequence ID" value="NZ_AP022578.1"/>
</dbReference>
<dbReference type="EMBL" id="AP022578">
    <property type="protein sequence ID" value="BBX88229.1"/>
    <property type="molecule type" value="Genomic_DNA"/>
</dbReference>
<dbReference type="InterPro" id="IPR038332">
    <property type="entry name" value="PPE_sf"/>
</dbReference>
<dbReference type="Proteomes" id="UP000465609">
    <property type="component" value="Plasmid pJCM15296"/>
</dbReference>
<proteinExistence type="inferred from homology"/>
<comment type="similarity">
    <text evidence="1">Belongs to the mycobacterial PPE family.</text>
</comment>
<dbReference type="Pfam" id="PF00823">
    <property type="entry name" value="PPE"/>
    <property type="match status" value="1"/>
</dbReference>
<dbReference type="InterPro" id="IPR000030">
    <property type="entry name" value="PPE_dom"/>
</dbReference>
<evidence type="ECO:0000313" key="4">
    <source>
        <dbReference type="EMBL" id="BBX88229.1"/>
    </source>
</evidence>
<name>A0ABN5Z5B9_9MYCO</name>
<feature type="region of interest" description="Disordered" evidence="2">
    <location>
        <begin position="420"/>
        <end position="514"/>
    </location>
</feature>
<keyword evidence="4" id="KW-0614">Plasmid</keyword>
<reference evidence="4 5" key="1">
    <citation type="journal article" date="2019" name="Emerg. Microbes Infect.">
        <title>Comprehensive subspecies identification of 175 nontuberculous mycobacteria species based on 7547 genomic profiles.</title>
        <authorList>
            <person name="Matsumoto Y."/>
            <person name="Kinjo T."/>
            <person name="Motooka D."/>
            <person name="Nabeya D."/>
            <person name="Jung N."/>
            <person name="Uechi K."/>
            <person name="Horii T."/>
            <person name="Iida T."/>
            <person name="Fujita J."/>
            <person name="Nakamura S."/>
        </authorList>
    </citation>
    <scope>NUCLEOTIDE SEQUENCE [LARGE SCALE GENOMIC DNA]</scope>
    <source>
        <strain evidence="4 5">JCM 15296</strain>
        <plasmid evidence="4">pJCM15296</plasmid>
    </source>
</reference>